<organism evidence="1 2">
    <name type="scientific">Synechococcus elongatus PCC 11801</name>
    <dbReference type="NCBI Taxonomy" id="2219813"/>
    <lineage>
        <taxon>Bacteria</taxon>
        <taxon>Bacillati</taxon>
        <taxon>Cyanobacteriota</taxon>
        <taxon>Cyanophyceae</taxon>
        <taxon>Synechococcales</taxon>
        <taxon>Synechococcaceae</taxon>
        <taxon>Synechococcus</taxon>
    </lineage>
</organism>
<dbReference type="AlphaFoldDB" id="A0AAN1UVK0"/>
<sequence>MPAATVSPLTWVWSKAMDLDSDALGRYISATEGVSKPWLLLQLRLKKLQDNRDRMEPAAYEAAIAELHQALMDLGEWWVGREAEVFGGGKPHDD</sequence>
<evidence type="ECO:0000313" key="1">
    <source>
        <dbReference type="EMBL" id="AZB73737.2"/>
    </source>
</evidence>
<protein>
    <submittedName>
        <fullName evidence="1">Uncharacterized protein</fullName>
    </submittedName>
</protein>
<evidence type="ECO:0000313" key="2">
    <source>
        <dbReference type="Proteomes" id="UP000267249"/>
    </source>
</evidence>
<name>A0AAN1UVK0_SYNEL</name>
<gene>
    <name evidence="1" type="ORF">DOP62_10935</name>
</gene>
<proteinExistence type="predicted"/>
<dbReference type="RefSeq" id="WP_261789823.1">
    <property type="nucleotide sequence ID" value="NZ_CP030139.2"/>
</dbReference>
<dbReference type="EMBL" id="CP030139">
    <property type="protein sequence ID" value="AZB73737.2"/>
    <property type="molecule type" value="Genomic_DNA"/>
</dbReference>
<accession>A0AAN1UVK0</accession>
<dbReference type="Proteomes" id="UP000267249">
    <property type="component" value="Chromosome"/>
</dbReference>
<reference evidence="1 2" key="1">
    <citation type="journal article" date="2018" name="Sci. Rep.">
        <title>Genome Features and Biochemical Characteristics of a Robust, Fast Growing and Naturally Transformable Cyanobacterium Synechococcus elongatus PCC 11801 Isolated from India.</title>
        <authorList>
            <person name="Jaiswal D."/>
            <person name="Sengupta A."/>
            <person name="Sohoni S."/>
            <person name="Sengupta S."/>
            <person name="Phadnavis A.G."/>
            <person name="Pakrasi H.B."/>
            <person name="Wangikar P.P."/>
        </authorList>
    </citation>
    <scope>NUCLEOTIDE SEQUENCE [LARGE SCALE GENOMIC DNA]</scope>
    <source>
        <strain evidence="1 2">PCC 11801</strain>
    </source>
</reference>